<feature type="compositionally biased region" description="Acidic residues" evidence="1">
    <location>
        <begin position="886"/>
        <end position="911"/>
    </location>
</feature>
<evidence type="ECO:0000313" key="4">
    <source>
        <dbReference type="Proteomes" id="UP000240481"/>
    </source>
</evidence>
<feature type="compositionally biased region" description="Basic and acidic residues" evidence="1">
    <location>
        <begin position="954"/>
        <end position="966"/>
    </location>
</feature>
<feature type="region of interest" description="Disordered" evidence="1">
    <location>
        <begin position="531"/>
        <end position="550"/>
    </location>
</feature>
<dbReference type="NCBIfam" id="TIGR03504">
    <property type="entry name" value="FimV_Cterm"/>
    <property type="match status" value="1"/>
</dbReference>
<feature type="region of interest" description="Disordered" evidence="1">
    <location>
        <begin position="949"/>
        <end position="968"/>
    </location>
</feature>
<reference evidence="3 4" key="1">
    <citation type="submission" date="2018-01" db="EMBL/GenBank/DDBJ databases">
        <title>Whole genome sequencing of Histamine producing bacteria.</title>
        <authorList>
            <person name="Butler K."/>
        </authorList>
    </citation>
    <scope>NUCLEOTIDE SEQUENCE [LARGE SCALE GENOMIC DNA]</scope>
    <source>
        <strain evidence="3 4">DSM 24669</strain>
    </source>
</reference>
<comment type="caution">
    <text evidence="3">The sequence shown here is derived from an EMBL/GenBank/DDBJ whole genome shotgun (WGS) entry which is preliminary data.</text>
</comment>
<sequence length="1625" mass="176194">MPDVSNLIKRFILPAFIATTAIHFPVQANTVRILGPEEDQPTSVVTERYRDISQPAAEVSRYQGSYQYGPTRANETLWGISSKYRPSSSVSVYQVIGAIYRANPQAFEANNIHGLIPGSRLDMPTLTQIRRENTDAVKLQLEQDKSTQPARRATSTASRTNTAPTVSTAAPEPTTTASTRTVSTAPATPVAESVEPVSAATVAGAEALIPPKPDKAPPTALQDQLDASDVQITKLLESNHLLRVRLSEMQHEVAALQDQQTSDEMLRDEIKDFLAQQKSIEMQPVVEEPSLFDQLIANPWALAAAAFIPGALIAGVVSYFLFGRRKEEDEDDVKSLDSPNSADPAITPPNDALLAGAADPAAELALGDNDDIDDLFAQDDALFDDPEDSLFAPQLSDDDDTLDLSSSDDFDIDSPLGGASSISVTGDEKALGLEDMERALDEMDQSSELSSDEALAAMWEQSLKDDDEQPNFDLSDDDDNNNDELLDNGMLDQSLLDELLLEAEQTDSTNSEKQDDSNEVVAQSELDALFDSFDSGDDLDSPEQAVSDELAEQAAIDAALAEASAMANPEAALSSEAKAASVFSEADTQQGQSNVSASQSEQDLIDDIFATNFAMDNSDDDDERLLDESSTALLDELIDDEDDDLSDTSDITLDENSTALLDELLGDDEQDTPLFNSDIEIDENSTALLDELLGEDDSLEDEINSLDGDLDLDEMSNDDINIDELIIDENSTDLLDELLGETLESAEPSDPLFDTAVTDLAQNNTVNADSDPLDDIEFDTIGAIDDSAPAEPRVEPETSVESPDETVSDEVVENSIAAEADFVADEPAEDDLDALLAAYGTQPDVVEVPQEQVSQDNVPQDTASQDGAHQENMSLAADAPVATPTLDDEPEFEAAEVESPEIEAPEIEDIFVADAEVIEPQAEVVGAASASDEDADFAPDFNDILNDALAPTAELERDPFETDKAPDINIEDDIIFDEPMLDNAVNSPDSIEHQEPTSVQDSLVDDGEAPNASAIENTEEQDEHNYDDLVAEVEGLLDDTPSESASIGRRVDELLEEIEQAEALNNDDLATNNQVDEPGETEPELAMSASSAETVTEVNSDAAFSLDDFPEFTEEDALTDPEATEYVESETPQSSDYQASDVIRDDELPEFDEDAAFFDPEAEALEPDTQDVSDDEQQSALDNVVKQLQQAVEASEAKHVASEALQEAPETQSEAIELETDALLAPEQDTVSYTPESESFNVAKTEPEFEFETIDLNSVPEFSEDDARQASFDEQHELEQYDIEQGLTSEPLLDDAPQNSIQAEVPEVEEVVAPTGSTTSQTNTIDQQLVDSAGLDMDALLTDPDAWEQDDSTDIAPPHSVTSEIDLTAFDESSDAFAQSEALADEIPIGLDDIESQERDQLLFNEDPFLDDQSLEMSEDDAAVWAAASEEPRLVSEDWSEQPQMQVEEVDRFDAESLLDDVDEQELLLDATEEKPEGGAPLERVEPEIDSESTYNNEARGPDSDYQEAGSELLDEAKPSPASYISIDELLKESDLEDDVNLDIDLDSAPLNLDVGLDEFPDILAGVPEYDVDSQGEYASKLDLAKAYLEMNDAEGAADLLQDIAQNGDAQSAQEAANLLKVTRR</sequence>
<dbReference type="Proteomes" id="UP000240481">
    <property type="component" value="Unassembled WGS sequence"/>
</dbReference>
<feature type="region of interest" description="Disordered" evidence="1">
    <location>
        <begin position="976"/>
        <end position="1028"/>
    </location>
</feature>
<feature type="compositionally biased region" description="Basic and acidic residues" evidence="1">
    <location>
        <begin position="1472"/>
        <end position="1487"/>
    </location>
</feature>
<feature type="compositionally biased region" description="Polar residues" evidence="1">
    <location>
        <begin position="1088"/>
        <end position="1099"/>
    </location>
</feature>
<dbReference type="PROSITE" id="PS50031">
    <property type="entry name" value="EH"/>
    <property type="match status" value="1"/>
</dbReference>
<feature type="region of interest" description="Disordered" evidence="1">
    <location>
        <begin position="139"/>
        <end position="195"/>
    </location>
</feature>
<feature type="compositionally biased region" description="Low complexity" evidence="1">
    <location>
        <begin position="838"/>
        <end position="856"/>
    </location>
</feature>
<dbReference type="PANTHER" id="PTHR48233:SF4">
    <property type="entry name" value="MUCIN 4B, ISOFORM B-RELATED"/>
    <property type="match status" value="1"/>
</dbReference>
<feature type="compositionally biased region" description="Low complexity" evidence="1">
    <location>
        <begin position="446"/>
        <end position="457"/>
    </location>
</feature>
<dbReference type="InterPro" id="IPR000261">
    <property type="entry name" value="EH_dom"/>
</dbReference>
<feature type="region of interest" description="Disordered" evidence="1">
    <location>
        <begin position="386"/>
        <end position="423"/>
    </location>
</feature>
<feature type="region of interest" description="Disordered" evidence="1">
    <location>
        <begin position="330"/>
        <end position="353"/>
    </location>
</feature>
<dbReference type="EMBL" id="PYLZ01000009">
    <property type="protein sequence ID" value="PSW23284.1"/>
    <property type="molecule type" value="Genomic_DNA"/>
</dbReference>
<feature type="region of interest" description="Disordered" evidence="1">
    <location>
        <begin position="838"/>
        <end position="915"/>
    </location>
</feature>
<feature type="region of interest" description="Disordered" evidence="1">
    <location>
        <begin position="1470"/>
        <end position="1520"/>
    </location>
</feature>
<dbReference type="InterPro" id="IPR053361">
    <property type="entry name" value="Vulval_dev_neg_regulator"/>
</dbReference>
<protein>
    <recommendedName>
        <fullName evidence="2">EH domain-containing protein</fullName>
    </recommendedName>
</protein>
<dbReference type="RefSeq" id="WP_048899090.1">
    <property type="nucleotide sequence ID" value="NZ_AP024852.1"/>
</dbReference>
<proteinExistence type="predicted"/>
<dbReference type="Gene3D" id="1.20.5.340">
    <property type="match status" value="1"/>
</dbReference>
<evidence type="ECO:0000256" key="1">
    <source>
        <dbReference type="SAM" id="MobiDB-lite"/>
    </source>
</evidence>
<dbReference type="NCBIfam" id="TIGR03505">
    <property type="entry name" value="FimV_core"/>
    <property type="match status" value="1"/>
</dbReference>
<dbReference type="STRING" id="680026.AB733_12595"/>
<organism evidence="3 4">
    <name type="scientific">Photobacterium swingsii</name>
    <dbReference type="NCBI Taxonomy" id="680026"/>
    <lineage>
        <taxon>Bacteria</taxon>
        <taxon>Pseudomonadati</taxon>
        <taxon>Pseudomonadota</taxon>
        <taxon>Gammaproteobacteria</taxon>
        <taxon>Vibrionales</taxon>
        <taxon>Vibrionaceae</taxon>
        <taxon>Photobacterium</taxon>
    </lineage>
</organism>
<feature type="compositionally biased region" description="Acidic residues" evidence="1">
    <location>
        <begin position="465"/>
        <end position="486"/>
    </location>
</feature>
<dbReference type="OrthoDB" id="5298707at2"/>
<dbReference type="InterPro" id="IPR020011">
    <property type="entry name" value="FimV_C"/>
</dbReference>
<feature type="region of interest" description="Disordered" evidence="1">
    <location>
        <begin position="442"/>
        <end position="490"/>
    </location>
</feature>
<accession>A0A0J8VAW5</accession>
<feature type="compositionally biased region" description="Polar residues" evidence="1">
    <location>
        <begin position="857"/>
        <end position="873"/>
    </location>
</feature>
<dbReference type="InterPro" id="IPR020012">
    <property type="entry name" value="LysM_FimV"/>
</dbReference>
<dbReference type="Gene3D" id="1.20.58.2200">
    <property type="match status" value="1"/>
</dbReference>
<name>A0A0J8VAW5_9GAMM</name>
<keyword evidence="4" id="KW-1185">Reference proteome</keyword>
<feature type="compositionally biased region" description="Acidic residues" evidence="1">
    <location>
        <begin position="396"/>
        <end position="412"/>
    </location>
</feature>
<dbReference type="PANTHER" id="PTHR48233">
    <property type="entry name" value="MUCIN 4B, ISOFORM B-RELATED"/>
    <property type="match status" value="1"/>
</dbReference>
<evidence type="ECO:0000259" key="2">
    <source>
        <dbReference type="PROSITE" id="PS50031"/>
    </source>
</evidence>
<feature type="compositionally biased region" description="Acidic residues" evidence="1">
    <location>
        <begin position="1108"/>
        <end position="1128"/>
    </location>
</feature>
<feature type="region of interest" description="Disordered" evidence="1">
    <location>
        <begin position="1061"/>
        <end position="1152"/>
    </location>
</feature>
<feature type="domain" description="EH" evidence="2">
    <location>
        <begin position="258"/>
        <end position="353"/>
    </location>
</feature>
<feature type="region of interest" description="Disordered" evidence="1">
    <location>
        <begin position="786"/>
        <end position="808"/>
    </location>
</feature>
<dbReference type="InterPro" id="IPR038440">
    <property type="entry name" value="FimV_C_sf"/>
</dbReference>
<gene>
    <name evidence="3" type="ORF">C9I94_16835</name>
</gene>
<feature type="compositionally biased region" description="Low complexity" evidence="1">
    <location>
        <begin position="146"/>
        <end position="191"/>
    </location>
</feature>
<evidence type="ECO:0000313" key="3">
    <source>
        <dbReference type="EMBL" id="PSW23284.1"/>
    </source>
</evidence>